<evidence type="ECO:0000313" key="3">
    <source>
        <dbReference type="Proteomes" id="UP001140453"/>
    </source>
</evidence>
<feature type="compositionally biased region" description="Pro residues" evidence="1">
    <location>
        <begin position="59"/>
        <end position="68"/>
    </location>
</feature>
<evidence type="ECO:0000256" key="1">
    <source>
        <dbReference type="SAM" id="MobiDB-lite"/>
    </source>
</evidence>
<dbReference type="PANTHER" id="PTHR28272">
    <property type="entry name" value="RIBONUCLEASES P/MRP PROTEIN SUBUNIT POP3"/>
    <property type="match status" value="1"/>
</dbReference>
<dbReference type="GO" id="GO:0034965">
    <property type="term" value="P:intronic box C/D snoRNA processing"/>
    <property type="evidence" value="ECO:0007669"/>
    <property type="project" value="TreeGrafter"/>
</dbReference>
<dbReference type="GO" id="GO:0008033">
    <property type="term" value="P:tRNA processing"/>
    <property type="evidence" value="ECO:0007669"/>
    <property type="project" value="InterPro"/>
</dbReference>
<dbReference type="GO" id="GO:0006364">
    <property type="term" value="P:rRNA processing"/>
    <property type="evidence" value="ECO:0007669"/>
    <property type="project" value="InterPro"/>
</dbReference>
<dbReference type="GO" id="GO:0005655">
    <property type="term" value="C:nucleolar ribonuclease P complex"/>
    <property type="evidence" value="ECO:0007669"/>
    <property type="project" value="TreeGrafter"/>
</dbReference>
<dbReference type="EC" id="3.1.26.5" evidence="2"/>
<sequence length="231" mass="25209">MEKTKSVYQLDTPFSNVECEPSLLSPIGQHRKAYMKASKGKRSKRAAKRKRGQADEPPAEQPLPPPPAVAGSVHVGLSNITRNLQHCAANPIAAAEAEVNEDGGKTLPRPYSVIFVSRSGPPSVFFSHLPQMVAVASKSQQLAEPIRLVGFSKDSEERLSACMGIPRVTSVALDADDMAQLKAVVNFVRERVPAIEAPWLEETARGVYHETRINTIQAPIGKKRQKKNVIV</sequence>
<dbReference type="PANTHER" id="PTHR28272:SF1">
    <property type="entry name" value="RIBONUCLEASES P_MRP PROTEIN SUBUNIT POP3"/>
    <property type="match status" value="1"/>
</dbReference>
<proteinExistence type="predicted"/>
<keyword evidence="2" id="KW-0378">Hydrolase</keyword>
<name>A0A9W8YT09_9PEZI</name>
<dbReference type="InterPro" id="IPR013241">
    <property type="entry name" value="RNase_P_Pop3"/>
</dbReference>
<dbReference type="OrthoDB" id="20109at2759"/>
<dbReference type="GO" id="GO:0004526">
    <property type="term" value="F:ribonuclease P activity"/>
    <property type="evidence" value="ECO:0007669"/>
    <property type="project" value="UniProtKB-EC"/>
</dbReference>
<dbReference type="GO" id="GO:0000171">
    <property type="term" value="F:ribonuclease MRP activity"/>
    <property type="evidence" value="ECO:0007669"/>
    <property type="project" value="TreeGrafter"/>
</dbReference>
<organism evidence="2 3">
    <name type="scientific">Gnomoniopsis smithogilvyi</name>
    <dbReference type="NCBI Taxonomy" id="1191159"/>
    <lineage>
        <taxon>Eukaryota</taxon>
        <taxon>Fungi</taxon>
        <taxon>Dikarya</taxon>
        <taxon>Ascomycota</taxon>
        <taxon>Pezizomycotina</taxon>
        <taxon>Sordariomycetes</taxon>
        <taxon>Sordariomycetidae</taxon>
        <taxon>Diaporthales</taxon>
        <taxon>Gnomoniaceae</taxon>
        <taxon>Gnomoniopsis</taxon>
    </lineage>
</organism>
<dbReference type="GO" id="GO:0000172">
    <property type="term" value="C:ribonuclease MRP complex"/>
    <property type="evidence" value="ECO:0007669"/>
    <property type="project" value="TreeGrafter"/>
</dbReference>
<comment type="caution">
    <text evidence="2">The sequence shown here is derived from an EMBL/GenBank/DDBJ whole genome shotgun (WGS) entry which is preliminary data.</text>
</comment>
<evidence type="ECO:0000313" key="2">
    <source>
        <dbReference type="EMBL" id="KAJ4391897.1"/>
    </source>
</evidence>
<keyword evidence="3" id="KW-1185">Reference proteome</keyword>
<gene>
    <name evidence="2" type="primary">POP3</name>
    <name evidence="2" type="ORF">N0V93_005517</name>
</gene>
<dbReference type="AlphaFoldDB" id="A0A9W8YT09"/>
<dbReference type="Pfam" id="PF08228">
    <property type="entry name" value="RNase_P_pop3"/>
    <property type="match status" value="1"/>
</dbReference>
<feature type="compositionally biased region" description="Basic residues" evidence="1">
    <location>
        <begin position="29"/>
        <end position="51"/>
    </location>
</feature>
<protein>
    <submittedName>
        <fullName evidence="2">RNase P and RNase MRP subunit</fullName>
        <ecNumber evidence="2">3.1.26.5</ecNumber>
    </submittedName>
</protein>
<dbReference type="GO" id="GO:0005829">
    <property type="term" value="C:cytosol"/>
    <property type="evidence" value="ECO:0007669"/>
    <property type="project" value="TreeGrafter"/>
</dbReference>
<dbReference type="Proteomes" id="UP001140453">
    <property type="component" value="Unassembled WGS sequence"/>
</dbReference>
<dbReference type="EMBL" id="JAPEVB010000003">
    <property type="protein sequence ID" value="KAJ4391897.1"/>
    <property type="molecule type" value="Genomic_DNA"/>
</dbReference>
<accession>A0A9W8YT09</accession>
<feature type="region of interest" description="Disordered" evidence="1">
    <location>
        <begin position="28"/>
        <end position="72"/>
    </location>
</feature>
<reference evidence="2" key="1">
    <citation type="submission" date="2022-10" db="EMBL/GenBank/DDBJ databases">
        <title>Tapping the CABI collections for fungal endophytes: first genome assemblies for Collariella, Neodidymelliopsis, Ascochyta clinopodiicola, Didymella pomorum, Didymosphaeria variabile, Neocosmospora piperis and Neocucurbitaria cava.</title>
        <authorList>
            <person name="Hill R."/>
        </authorList>
    </citation>
    <scope>NUCLEOTIDE SEQUENCE</scope>
    <source>
        <strain evidence="2">IMI 355082</strain>
    </source>
</reference>